<evidence type="ECO:0000313" key="2">
    <source>
        <dbReference type="Proteomes" id="UP000001272"/>
    </source>
</evidence>
<sequence>MVGLWYSSPTETNEEIEMSQFFEERKFYKFVGEYTKNKFTNNGAYGLNTAFAKYVGMNPFEVEIDYHNGKPRVSRIRVYDELMFVDLSKITGNPDDATSVLFNSVGAFAHEFEYFIEVVRPLATTSIAVKPEPKPVKATADWKVLIVKNGKIEVHSRHNTKEQADRQAEELLTKSFQQVCYIVKGDITQATTTKQLKLESI</sequence>
<accession>G3MUZ0</accession>
<dbReference type="RefSeq" id="YP_007004230.1">
    <property type="nucleotide sequence ID" value="NC_019500.1"/>
</dbReference>
<dbReference type="OrthoDB" id="10759at10239"/>
<dbReference type="Proteomes" id="UP000001272">
    <property type="component" value="Segment"/>
</dbReference>
<protein>
    <submittedName>
        <fullName evidence="1">Uncharacterized protein</fullName>
    </submittedName>
</protein>
<reference evidence="1 2" key="1">
    <citation type="journal article" date="2010" name="Dian Zi Xian Wei Xue Bao">
        <title>Morphological observation on lytic cycle of bacteriophag Bp7.</title>
        <authorList>
            <person name="Liu X."/>
            <person name="Ren H."/>
            <person name="Liu W."/>
            <person name="Wen J."/>
            <person name="Zou L."/>
            <person name="Liu C."/>
        </authorList>
    </citation>
    <scope>NUCLEOTIDE SEQUENCE [LARGE SCALE GENOMIC DNA]</scope>
</reference>
<name>G3MUZ0_9CAUD</name>
<evidence type="ECO:0000313" key="1">
    <source>
        <dbReference type="EMBL" id="AEN93906.1"/>
    </source>
</evidence>
<organism evidence="1 2">
    <name type="scientific">Escherichia phage Bp7</name>
    <dbReference type="NCBI Taxonomy" id="1052121"/>
    <lineage>
        <taxon>Viruses</taxon>
        <taxon>Duplodnaviria</taxon>
        <taxon>Heunggongvirae</taxon>
        <taxon>Uroviricota</taxon>
        <taxon>Caudoviricetes</taxon>
        <taxon>Pantevenvirales</taxon>
        <taxon>Straboviridae</taxon>
        <taxon>Tevenvirinae</taxon>
        <taxon>Dhakavirus</taxon>
        <taxon>Dhakavirus bp7</taxon>
    </lineage>
</organism>
<gene>
    <name evidence="1" type="ORF">EpBp7_0189</name>
</gene>
<dbReference type="GeneID" id="14008059"/>
<proteinExistence type="predicted"/>
<keyword evidence="2" id="KW-1185">Reference proteome</keyword>
<dbReference type="EMBL" id="HQ829472">
    <property type="protein sequence ID" value="AEN93906.1"/>
    <property type="molecule type" value="Genomic_DNA"/>
</dbReference>
<dbReference type="KEGG" id="vg:14008059"/>